<dbReference type="VEuPathDB" id="VectorBase:HLOH_046294"/>
<gene>
    <name evidence="1" type="ORF">HPB48_014912</name>
</gene>
<organism evidence="1 2">
    <name type="scientific">Haemaphysalis longicornis</name>
    <name type="common">Bush tick</name>
    <dbReference type="NCBI Taxonomy" id="44386"/>
    <lineage>
        <taxon>Eukaryota</taxon>
        <taxon>Metazoa</taxon>
        <taxon>Ecdysozoa</taxon>
        <taxon>Arthropoda</taxon>
        <taxon>Chelicerata</taxon>
        <taxon>Arachnida</taxon>
        <taxon>Acari</taxon>
        <taxon>Parasitiformes</taxon>
        <taxon>Ixodida</taxon>
        <taxon>Ixodoidea</taxon>
        <taxon>Ixodidae</taxon>
        <taxon>Haemaphysalinae</taxon>
        <taxon>Haemaphysalis</taxon>
    </lineage>
</organism>
<evidence type="ECO:0000313" key="2">
    <source>
        <dbReference type="Proteomes" id="UP000821853"/>
    </source>
</evidence>
<accession>A0A9J6GVH2</accession>
<dbReference type="Proteomes" id="UP000821853">
    <property type="component" value="Chromosome 8"/>
</dbReference>
<dbReference type="AlphaFoldDB" id="A0A9J6GVH2"/>
<evidence type="ECO:0000313" key="1">
    <source>
        <dbReference type="EMBL" id="KAH9379469.1"/>
    </source>
</evidence>
<sequence>MRLAGAAPTEMTSRYRSYPHTEAAHVSQDTLEFQLSHVSRKPTPRPSPLPIKDFMLVRRPQDDFDLNKVLPSKLSLALLRTTNTSWKQANLRLQVYVRQNTATVSTPSAEVAKLLLKMKKIVLNNAHSAVALYELAPDVAVKEVIRGVRVECTENQIIHIIDKDGFKLYLRHRIGKETTTVILTFAGPKIPLYIRLFGTKHRCTLYKKTVPVCARCLEIGHRQLAFPQPGVLVCHQCHTRNR</sequence>
<keyword evidence="2" id="KW-1185">Reference proteome</keyword>
<proteinExistence type="predicted"/>
<dbReference type="EMBL" id="JABSTR010000010">
    <property type="protein sequence ID" value="KAH9379469.1"/>
    <property type="molecule type" value="Genomic_DNA"/>
</dbReference>
<protein>
    <submittedName>
        <fullName evidence="1">Uncharacterized protein</fullName>
    </submittedName>
</protein>
<name>A0A9J6GVH2_HAELO</name>
<reference evidence="1 2" key="1">
    <citation type="journal article" date="2020" name="Cell">
        <title>Large-Scale Comparative Analyses of Tick Genomes Elucidate Their Genetic Diversity and Vector Capacities.</title>
        <authorList>
            <consortium name="Tick Genome and Microbiome Consortium (TIGMIC)"/>
            <person name="Jia N."/>
            <person name="Wang J."/>
            <person name="Shi W."/>
            <person name="Du L."/>
            <person name="Sun Y."/>
            <person name="Zhan W."/>
            <person name="Jiang J.F."/>
            <person name="Wang Q."/>
            <person name="Zhang B."/>
            <person name="Ji P."/>
            <person name="Bell-Sakyi L."/>
            <person name="Cui X.M."/>
            <person name="Yuan T.T."/>
            <person name="Jiang B.G."/>
            <person name="Yang W.F."/>
            <person name="Lam T.T."/>
            <person name="Chang Q.C."/>
            <person name="Ding S.J."/>
            <person name="Wang X.J."/>
            <person name="Zhu J.G."/>
            <person name="Ruan X.D."/>
            <person name="Zhao L."/>
            <person name="Wei J.T."/>
            <person name="Ye R.Z."/>
            <person name="Que T.C."/>
            <person name="Du C.H."/>
            <person name="Zhou Y.H."/>
            <person name="Cheng J.X."/>
            <person name="Dai P.F."/>
            <person name="Guo W.B."/>
            <person name="Han X.H."/>
            <person name="Huang E.J."/>
            <person name="Li L.F."/>
            <person name="Wei W."/>
            <person name="Gao Y.C."/>
            <person name="Liu J.Z."/>
            <person name="Shao H.Z."/>
            <person name="Wang X."/>
            <person name="Wang C.C."/>
            <person name="Yang T.C."/>
            <person name="Huo Q.B."/>
            <person name="Li W."/>
            <person name="Chen H.Y."/>
            <person name="Chen S.E."/>
            <person name="Zhou L.G."/>
            <person name="Ni X.B."/>
            <person name="Tian J.H."/>
            <person name="Sheng Y."/>
            <person name="Liu T."/>
            <person name="Pan Y.S."/>
            <person name="Xia L.Y."/>
            <person name="Li J."/>
            <person name="Zhao F."/>
            <person name="Cao W.C."/>
        </authorList>
    </citation>
    <scope>NUCLEOTIDE SEQUENCE [LARGE SCALE GENOMIC DNA]</scope>
    <source>
        <strain evidence="1">HaeL-2018</strain>
    </source>
</reference>
<comment type="caution">
    <text evidence="1">The sequence shown here is derived from an EMBL/GenBank/DDBJ whole genome shotgun (WGS) entry which is preliminary data.</text>
</comment>